<dbReference type="EMBL" id="DUAV01000022">
    <property type="protein sequence ID" value="HIG63595.1"/>
    <property type="molecule type" value="Genomic_DNA"/>
</dbReference>
<organism evidence="1 2">
    <name type="scientific">Marine Group III euryarchaeote</name>
    <dbReference type="NCBI Taxonomy" id="2173149"/>
    <lineage>
        <taxon>Archaea</taxon>
        <taxon>Methanobacteriati</taxon>
        <taxon>Thermoplasmatota</taxon>
        <taxon>Thermoplasmata</taxon>
        <taxon>Candidatus Thermoprofundales</taxon>
    </lineage>
</organism>
<reference evidence="2" key="1">
    <citation type="journal article" date="2019" name="bioRxiv">
        <title>Genome diversification in globally distributed novel marine Proteobacteria is linked to environmental adaptation.</title>
        <authorList>
            <person name="Zhou Z."/>
            <person name="Tran P.Q."/>
            <person name="Kieft K."/>
            <person name="Anantharaman K."/>
        </authorList>
    </citation>
    <scope>NUCLEOTIDE SEQUENCE [LARGE SCALE GENOMIC DNA]</scope>
</reference>
<proteinExistence type="predicted"/>
<dbReference type="AlphaFoldDB" id="A0A7C7ZDI4"/>
<accession>A0A7C7ZDI4</accession>
<evidence type="ECO:0000313" key="2">
    <source>
        <dbReference type="Proteomes" id="UP000589516"/>
    </source>
</evidence>
<comment type="caution">
    <text evidence="1">The sequence shown here is derived from an EMBL/GenBank/DDBJ whole genome shotgun (WGS) entry which is preliminary data.</text>
</comment>
<dbReference type="Proteomes" id="UP000589516">
    <property type="component" value="Unassembled WGS sequence"/>
</dbReference>
<sequence>MRKQDLANQPAPLVGAVDNRKVTPGITELSGARAHIDLQACYFDVVSLYPGCAEAPKGGVVRPLKGIVRWV</sequence>
<name>A0A7C7ZDI4_9ARCH</name>
<evidence type="ECO:0000313" key="1">
    <source>
        <dbReference type="EMBL" id="HIG63595.1"/>
    </source>
</evidence>
<protein>
    <submittedName>
        <fullName evidence="1">Uncharacterized protein</fullName>
    </submittedName>
</protein>
<gene>
    <name evidence="1" type="ORF">EYQ16_03645</name>
</gene>